<proteinExistence type="predicted"/>
<keyword evidence="3" id="KW-1185">Reference proteome</keyword>
<dbReference type="Proteomes" id="UP001196413">
    <property type="component" value="Unassembled WGS sequence"/>
</dbReference>
<dbReference type="Pfam" id="PF04083">
    <property type="entry name" value="Abhydro_lipase"/>
    <property type="match status" value="1"/>
</dbReference>
<protein>
    <recommendedName>
        <fullName evidence="1">Partial AB-hydrolase lipase domain-containing protein</fullName>
    </recommendedName>
</protein>
<dbReference type="EMBL" id="JAHQIW010000297">
    <property type="protein sequence ID" value="KAJ1347262.1"/>
    <property type="molecule type" value="Genomic_DNA"/>
</dbReference>
<dbReference type="AlphaFoldDB" id="A0AAD5QDF8"/>
<gene>
    <name evidence="2" type="ORF">KIN20_002283</name>
</gene>
<evidence type="ECO:0000259" key="1">
    <source>
        <dbReference type="Pfam" id="PF04083"/>
    </source>
</evidence>
<evidence type="ECO:0000313" key="2">
    <source>
        <dbReference type="EMBL" id="KAJ1347262.1"/>
    </source>
</evidence>
<name>A0AAD5QDF8_PARTN</name>
<evidence type="ECO:0000313" key="3">
    <source>
        <dbReference type="Proteomes" id="UP001196413"/>
    </source>
</evidence>
<dbReference type="Gene3D" id="3.40.50.1820">
    <property type="entry name" value="alpha/beta hydrolase"/>
    <property type="match status" value="1"/>
</dbReference>
<reference evidence="2" key="1">
    <citation type="submission" date="2021-06" db="EMBL/GenBank/DDBJ databases">
        <title>Parelaphostrongylus tenuis whole genome reference sequence.</title>
        <authorList>
            <person name="Garwood T.J."/>
            <person name="Larsen P.A."/>
            <person name="Fountain-Jones N.M."/>
            <person name="Garbe J.R."/>
            <person name="Macchietto M.G."/>
            <person name="Kania S.A."/>
            <person name="Gerhold R.W."/>
            <person name="Richards J.E."/>
            <person name="Wolf T.M."/>
        </authorList>
    </citation>
    <scope>NUCLEOTIDE SEQUENCE</scope>
    <source>
        <strain evidence="2">MNPRO001-30</strain>
        <tissue evidence="2">Meninges</tissue>
    </source>
</reference>
<organism evidence="2 3">
    <name type="scientific">Parelaphostrongylus tenuis</name>
    <name type="common">Meningeal worm</name>
    <dbReference type="NCBI Taxonomy" id="148309"/>
    <lineage>
        <taxon>Eukaryota</taxon>
        <taxon>Metazoa</taxon>
        <taxon>Ecdysozoa</taxon>
        <taxon>Nematoda</taxon>
        <taxon>Chromadorea</taxon>
        <taxon>Rhabditida</taxon>
        <taxon>Rhabditina</taxon>
        <taxon>Rhabditomorpha</taxon>
        <taxon>Strongyloidea</taxon>
        <taxon>Metastrongylidae</taxon>
        <taxon>Parelaphostrongylus</taxon>
    </lineage>
</organism>
<dbReference type="InterPro" id="IPR006693">
    <property type="entry name" value="AB_hydrolase_lipase"/>
</dbReference>
<dbReference type="InterPro" id="IPR029058">
    <property type="entry name" value="AB_hydrolase_fold"/>
</dbReference>
<dbReference type="GO" id="GO:0006629">
    <property type="term" value="P:lipid metabolic process"/>
    <property type="evidence" value="ECO:0007669"/>
    <property type="project" value="InterPro"/>
</dbReference>
<sequence length="186" mass="20902">METDVLGYICIISLLANVRAEERRVIPMERPPDLLTQPSLKTFFAPQSPNILFPNGWYTPPPNTFIFPLPSSDPHANVADKSAPRQFLPFVDTGVDESMLQFPTLPQPMPIPLLPPPMMRLHTSTPSPSLKTLNLEPEAIMNVPEIIRHWGYPAEVHQTVTADGYLLTLHRIPYGKGATLKRLKYV</sequence>
<feature type="domain" description="Partial AB-hydrolase lipase" evidence="1">
    <location>
        <begin position="143"/>
        <end position="177"/>
    </location>
</feature>
<comment type="caution">
    <text evidence="2">The sequence shown here is derived from an EMBL/GenBank/DDBJ whole genome shotgun (WGS) entry which is preliminary data.</text>
</comment>
<accession>A0AAD5QDF8</accession>